<evidence type="ECO:0000313" key="2">
    <source>
        <dbReference type="Proteomes" id="UP000323067"/>
    </source>
</evidence>
<accession>A0A2H4SLE7</accession>
<proteinExistence type="predicted"/>
<protein>
    <submittedName>
        <fullName evidence="1">Uncharacterized protein</fullName>
    </submittedName>
</protein>
<dbReference type="AlphaFoldDB" id="A0A2H4SLE7"/>
<dbReference type="EMBL" id="CP023325">
    <property type="protein sequence ID" value="ATY63922.1"/>
    <property type="molecule type" value="Genomic_DNA"/>
</dbReference>
<evidence type="ECO:0000313" key="1">
    <source>
        <dbReference type="EMBL" id="ATY63922.1"/>
    </source>
</evidence>
<dbReference type="VEuPathDB" id="FungiDB:A9K55_004469"/>
<sequence>MCAGEEQVASSRVASSLSVTLLVDNTFSLRHLSNPSSFESYGLYFATCITTHSVNRHASTTHARCKEESPVPSPPTGLFSFILQLKKGEARIEADYEPRESAPVDLLRDTGELLFLTTSSVILDHN</sequence>
<name>A0A2H4SLE7_CORMI</name>
<organism evidence="1 2">
    <name type="scientific">Cordyceps militaris</name>
    <name type="common">Caterpillar fungus</name>
    <name type="synonym">Clavaria militaris</name>
    <dbReference type="NCBI Taxonomy" id="73501"/>
    <lineage>
        <taxon>Eukaryota</taxon>
        <taxon>Fungi</taxon>
        <taxon>Dikarya</taxon>
        <taxon>Ascomycota</taxon>
        <taxon>Pezizomycotina</taxon>
        <taxon>Sordariomycetes</taxon>
        <taxon>Hypocreomycetidae</taxon>
        <taxon>Hypocreales</taxon>
        <taxon>Cordycipitaceae</taxon>
        <taxon>Cordyceps</taxon>
    </lineage>
</organism>
<dbReference type="VEuPathDB" id="FungiDB:CCM_04177"/>
<dbReference type="Proteomes" id="UP000323067">
    <property type="component" value="Chromosome v"/>
</dbReference>
<gene>
    <name evidence="1" type="ORF">A9K55_004469</name>
</gene>
<reference evidence="1 2" key="1">
    <citation type="journal article" date="2017" name="BMC Genomics">
        <title>Chromosome level assembly and secondary metabolite potential of the parasitic fungus Cordyceps militaris.</title>
        <authorList>
            <person name="Kramer G.J."/>
            <person name="Nodwell J.R."/>
        </authorList>
    </citation>
    <scope>NUCLEOTIDE SEQUENCE [LARGE SCALE GENOMIC DNA]</scope>
    <source>
        <strain evidence="1 2">ATCC 34164</strain>
    </source>
</reference>